<sequence>MYVHEECYSVIFFIVLFLFLRWSLPLSPRPECGGTTSDHCNLCLSGSSDSPASASRIAGITGVYHHAWLLFVFLVEMGFHYIGQAGLELLTSSDPPILVSQSAVITGLSHRARPFFILFGFCIKVMLVS</sequence>
<feature type="transmembrane region" description="Helical" evidence="1">
    <location>
        <begin position="7"/>
        <end position="24"/>
    </location>
</feature>
<keyword evidence="1" id="KW-0472">Membrane</keyword>
<dbReference type="AlphaFoldDB" id="Q8N9K0"/>
<proteinExistence type="evidence at transcript level"/>
<keyword evidence="1" id="KW-1133">Transmembrane helix</keyword>
<dbReference type="PANTHER" id="PTHR12138:SF133">
    <property type="entry name" value="SECRETED PROTEIN"/>
    <property type="match status" value="1"/>
</dbReference>
<evidence type="ECO:0000256" key="1">
    <source>
        <dbReference type="SAM" id="Phobius"/>
    </source>
</evidence>
<protein>
    <submittedName>
        <fullName evidence="2">cDNA FLJ37012 fis, clone BRACE2010170</fullName>
    </submittedName>
</protein>
<dbReference type="PeptideAtlas" id="Q8N9K0"/>
<dbReference type="PRINTS" id="PR02045">
    <property type="entry name" value="F138DOMAIN"/>
</dbReference>
<accession>Q8N9K0</accession>
<name>Q8N9K0_HUMAN</name>
<reference evidence="2" key="1">
    <citation type="journal article" date="2004" name="Nat. Genet.">
        <title>Complete sequencing and characterization of 21,243 full-length human cDNAs.</title>
        <authorList>
            <person name="Ota T."/>
            <person name="Suzuki Y."/>
            <person name="Nishikawa T."/>
            <person name="Otsuki T."/>
            <person name="Sugiyama T."/>
            <person name="Irie R."/>
            <person name="Wakamatsu A."/>
            <person name="Hayashi K."/>
            <person name="Sato H."/>
            <person name="Nagai K."/>
            <person name="Kimura K."/>
            <person name="Makita H."/>
            <person name="Sekine M."/>
            <person name="Obayashi M."/>
            <person name="Nishi T."/>
            <person name="Shibahara T."/>
            <person name="Tanaka T."/>
            <person name="Ishii S."/>
            <person name="Yamamoto J."/>
            <person name="Saito K."/>
            <person name="Kawai Y."/>
            <person name="Isono Y."/>
            <person name="Nakamura Y."/>
            <person name="Nagahari K."/>
            <person name="Murakami K."/>
            <person name="Yasuda T."/>
            <person name="Iwayanagi T."/>
            <person name="Wagatsuma M."/>
            <person name="Shiratori A."/>
            <person name="Sudo H."/>
            <person name="Hosoiri T."/>
            <person name="Kaku Y."/>
            <person name="Kodaira H."/>
            <person name="Kondo H."/>
            <person name="Sugawara M."/>
            <person name="Takahashi M."/>
            <person name="Kanda K."/>
            <person name="Yokoi T."/>
            <person name="Furuya T."/>
            <person name="Kikkawa E."/>
            <person name="Omura Y."/>
            <person name="Abe K."/>
            <person name="Kamihara K."/>
            <person name="Katsuta N."/>
            <person name="Sato K."/>
            <person name="Tanikawa M."/>
            <person name="Yamazaki M."/>
            <person name="Ninomiya K."/>
            <person name="Ishibashi T."/>
            <person name="Yamashita H."/>
            <person name="Murakawa K."/>
            <person name="Fujimori K."/>
            <person name="Tanai H."/>
            <person name="Kimata M."/>
            <person name="Watanabe M."/>
            <person name="Hiraoka S."/>
            <person name="Chiba Y."/>
            <person name="Ishida S."/>
            <person name="Ono Y."/>
            <person name="Takiguchi S."/>
            <person name="Watanabe S."/>
            <person name="Yosida M."/>
            <person name="Hotuta T."/>
            <person name="Kusano J."/>
            <person name="Kanehori K."/>
            <person name="Takahashi-Fujii A."/>
            <person name="Hara H."/>
            <person name="Tanase T."/>
            <person name="Nomura Y."/>
            <person name="Togiya S."/>
            <person name="Komai F."/>
            <person name="Hara R."/>
            <person name="Takeuchi K."/>
            <person name="Arita M."/>
            <person name="Imose N."/>
            <person name="Musashino K."/>
            <person name="Yuuki H."/>
            <person name="Oshima A."/>
            <person name="Sasaki N."/>
            <person name="Aotsuka S."/>
            <person name="Yoshikawa Y."/>
            <person name="Matsunawa H."/>
            <person name="Ichihara T."/>
            <person name="Shiohata N."/>
            <person name="Sano S."/>
            <person name="Moriya S."/>
            <person name="Momiyama H."/>
            <person name="Satoh N."/>
            <person name="Takami S."/>
            <person name="Terashima Y."/>
            <person name="Suzuki O."/>
            <person name="Nakagawa S."/>
            <person name="Senoh A."/>
            <person name="Mizoguchi H."/>
            <person name="Goto Y."/>
            <person name="Shimizu F."/>
            <person name="Wakebe H."/>
            <person name="Hishigaki H."/>
            <person name="Watanabe T."/>
            <person name="Sugiyama A."/>
            <person name="Takemoto M."/>
            <person name="Kawakami B."/>
            <person name="Yamazaki M."/>
            <person name="Watanabe K."/>
            <person name="Kumagai A."/>
            <person name="Itakura S."/>
            <person name="Fukuzumi Y."/>
            <person name="Fujimori Y."/>
            <person name="Komiyama M."/>
            <person name="Tashiro H."/>
            <person name="Tanigami A."/>
            <person name="Fujiwara T."/>
            <person name="Ono T."/>
            <person name="Yamada K."/>
            <person name="Fujii Y."/>
            <person name="Ozaki K."/>
            <person name="Hirao M."/>
            <person name="Ohmori Y."/>
            <person name="Kawabata A."/>
            <person name="Hikiji T."/>
            <person name="Kobatake N."/>
            <person name="Inagaki H."/>
            <person name="Ikema Y."/>
            <person name="Okamoto S."/>
            <person name="Okitani R."/>
            <person name="Kawakami T."/>
            <person name="Noguchi S."/>
            <person name="Itoh T."/>
            <person name="Shigeta K."/>
            <person name="Senba T."/>
            <person name="Matsumura K."/>
            <person name="Nakajima Y."/>
            <person name="Mizuno T."/>
            <person name="Morinaga M."/>
            <person name="Sasaki M."/>
            <person name="Togashi T."/>
            <person name="Oyama M."/>
            <person name="Hata H."/>
            <person name="Watanabe M."/>
            <person name="Komatsu T."/>
            <person name="Mizushima-Sugano J."/>
            <person name="Satoh T."/>
            <person name="Shirai Y."/>
            <person name="Takahashi Y."/>
            <person name="Nakagawa K."/>
            <person name="Okumura K."/>
            <person name="Nagase T."/>
            <person name="Nomura N."/>
            <person name="Kikuchi H."/>
            <person name="Masuho Y."/>
            <person name="Yamashita R."/>
            <person name="Nakai K."/>
            <person name="Yada T."/>
            <person name="Nakamura Y."/>
            <person name="Ohara O."/>
            <person name="Isogai T."/>
            <person name="Sugano S."/>
        </authorList>
    </citation>
    <scope>NUCLEOTIDE SEQUENCE</scope>
    <source>
        <tissue evidence="2">Cerebellum</tissue>
    </source>
</reference>
<evidence type="ECO:0000313" key="2">
    <source>
        <dbReference type="EMBL" id="BAC04333.1"/>
    </source>
</evidence>
<feature type="transmembrane region" description="Helical" evidence="1">
    <location>
        <begin position="63"/>
        <end position="82"/>
    </location>
</feature>
<dbReference type="PANTHER" id="PTHR12138">
    <property type="entry name" value="PRIMATE-EXPANDED PROTEIN FAMILY"/>
    <property type="match status" value="1"/>
</dbReference>
<keyword evidence="1" id="KW-0812">Transmembrane</keyword>
<organism evidence="2">
    <name type="scientific">Homo sapiens</name>
    <name type="common">Human</name>
    <dbReference type="NCBI Taxonomy" id="9606"/>
    <lineage>
        <taxon>Eukaryota</taxon>
        <taxon>Metazoa</taxon>
        <taxon>Chordata</taxon>
        <taxon>Craniata</taxon>
        <taxon>Vertebrata</taxon>
        <taxon>Euteleostomi</taxon>
        <taxon>Mammalia</taxon>
        <taxon>Eutheria</taxon>
        <taxon>Euarchontoglires</taxon>
        <taxon>Primates</taxon>
        <taxon>Haplorrhini</taxon>
        <taxon>Catarrhini</taxon>
        <taxon>Hominidae</taxon>
        <taxon>Homo</taxon>
    </lineage>
</organism>
<dbReference type="EMBL" id="AK094331">
    <property type="protein sequence ID" value="BAC04333.1"/>
    <property type="molecule type" value="mRNA"/>
</dbReference>